<gene>
    <name evidence="5" type="ORF">SAMN04487959_10359</name>
</gene>
<dbReference type="GO" id="GO:0016757">
    <property type="term" value="F:glycosyltransferase activity"/>
    <property type="evidence" value="ECO:0007669"/>
    <property type="project" value="UniProtKB-KW"/>
</dbReference>
<dbReference type="STRING" id="442341.SAMN04487959_10359"/>
<evidence type="ECO:0000313" key="5">
    <source>
        <dbReference type="EMBL" id="SFH35909.1"/>
    </source>
</evidence>
<sequence>MGKVVAVILTYNRKELLEKALAAVYAQTRPCDGVIVVDNASEDGTRQMLNESAYPGLKAYVLSANIGAAGGFNAGFRLAYQHGADFVWMMDDDVFPEPDALQRLLDADEFLAQKGVEHSYLLSTAYTEHSQVTNTPEVSQLTNEVGYGNWPALVEHGLIPIQRATFVSILVPRPVLTRHGLPIASMFIWGEDYEYTLRISRKRPGFLVGNSRVQHVRQKSGAQNLLKEENPSRLKFHRHHVRNNIFIARKYFSTRKLLGVIWFSLKTLSKLLRRAELAKSRVLVHGMIEGLSFYPAEESVNSPFDNLKVKALPVESLFSQRQSPPGFDRAMPPVIESLQGNCS</sequence>
<reference evidence="5 6" key="1">
    <citation type="submission" date="2016-10" db="EMBL/GenBank/DDBJ databases">
        <authorList>
            <person name="de Groot N.N."/>
        </authorList>
    </citation>
    <scope>NUCLEOTIDE SEQUENCE [LARGE SCALE GENOMIC DNA]</scope>
    <source>
        <strain evidence="5 6">CGMCC 1.6848</strain>
    </source>
</reference>
<dbReference type="PANTHER" id="PTHR43179">
    <property type="entry name" value="RHAMNOSYLTRANSFERASE WBBL"/>
    <property type="match status" value="1"/>
</dbReference>
<dbReference type="CDD" id="cd04185">
    <property type="entry name" value="GT_2_like_b"/>
    <property type="match status" value="1"/>
</dbReference>
<name>A0A1I2ZEH2_9GAMM</name>
<accession>A0A1I2ZEH2</accession>
<dbReference type="InterPro" id="IPR029044">
    <property type="entry name" value="Nucleotide-diphossugar_trans"/>
</dbReference>
<dbReference type="EMBL" id="FOPY01000003">
    <property type="protein sequence ID" value="SFH35909.1"/>
    <property type="molecule type" value="Genomic_DNA"/>
</dbReference>
<organism evidence="5 6">
    <name type="scientific">Modicisalibacter xianhensis</name>
    <dbReference type="NCBI Taxonomy" id="442341"/>
    <lineage>
        <taxon>Bacteria</taxon>
        <taxon>Pseudomonadati</taxon>
        <taxon>Pseudomonadota</taxon>
        <taxon>Gammaproteobacteria</taxon>
        <taxon>Oceanospirillales</taxon>
        <taxon>Halomonadaceae</taxon>
        <taxon>Modicisalibacter</taxon>
    </lineage>
</organism>
<keyword evidence="2" id="KW-0328">Glycosyltransferase</keyword>
<dbReference type="PANTHER" id="PTHR43179:SF12">
    <property type="entry name" value="GALACTOFURANOSYLTRANSFERASE GLFT2"/>
    <property type="match status" value="1"/>
</dbReference>
<comment type="similarity">
    <text evidence="1">Belongs to the glycosyltransferase 2 family.</text>
</comment>
<evidence type="ECO:0000256" key="3">
    <source>
        <dbReference type="ARBA" id="ARBA00022679"/>
    </source>
</evidence>
<dbReference type="RefSeq" id="WP_092843820.1">
    <property type="nucleotide sequence ID" value="NZ_FOPY01000003.1"/>
</dbReference>
<evidence type="ECO:0000313" key="6">
    <source>
        <dbReference type="Proteomes" id="UP000199040"/>
    </source>
</evidence>
<protein>
    <submittedName>
        <fullName evidence="5">Glycosyltransferase, GT2 family</fullName>
    </submittedName>
</protein>
<evidence type="ECO:0000259" key="4">
    <source>
        <dbReference type="Pfam" id="PF00535"/>
    </source>
</evidence>
<keyword evidence="6" id="KW-1185">Reference proteome</keyword>
<dbReference type="Pfam" id="PF00535">
    <property type="entry name" value="Glycos_transf_2"/>
    <property type="match status" value="1"/>
</dbReference>
<evidence type="ECO:0000256" key="1">
    <source>
        <dbReference type="ARBA" id="ARBA00006739"/>
    </source>
</evidence>
<evidence type="ECO:0000256" key="2">
    <source>
        <dbReference type="ARBA" id="ARBA00022676"/>
    </source>
</evidence>
<dbReference type="Proteomes" id="UP000199040">
    <property type="component" value="Unassembled WGS sequence"/>
</dbReference>
<proteinExistence type="inferred from homology"/>
<dbReference type="SUPFAM" id="SSF53448">
    <property type="entry name" value="Nucleotide-diphospho-sugar transferases"/>
    <property type="match status" value="1"/>
</dbReference>
<keyword evidence="3 5" id="KW-0808">Transferase</keyword>
<dbReference type="AlphaFoldDB" id="A0A1I2ZEH2"/>
<dbReference type="Gene3D" id="3.90.550.10">
    <property type="entry name" value="Spore Coat Polysaccharide Biosynthesis Protein SpsA, Chain A"/>
    <property type="match status" value="1"/>
</dbReference>
<dbReference type="InterPro" id="IPR001173">
    <property type="entry name" value="Glyco_trans_2-like"/>
</dbReference>
<feature type="domain" description="Glycosyltransferase 2-like" evidence="4">
    <location>
        <begin position="7"/>
        <end position="107"/>
    </location>
</feature>